<protein>
    <recommendedName>
        <fullName evidence="6">Neocarzinostatin family protein</fullName>
    </recommendedName>
</protein>
<feature type="region of interest" description="Disordered" evidence="1">
    <location>
        <begin position="314"/>
        <end position="339"/>
    </location>
</feature>
<reference evidence="5" key="1">
    <citation type="journal article" date="2019" name="Int. J. Syst. Evol. Microbiol.">
        <title>The Global Catalogue of Microorganisms (GCM) 10K type strain sequencing project: providing services to taxonomists for standard genome sequencing and annotation.</title>
        <authorList>
            <consortium name="The Broad Institute Genomics Platform"/>
            <consortium name="The Broad Institute Genome Sequencing Center for Infectious Disease"/>
            <person name="Wu L."/>
            <person name="Ma J."/>
        </authorList>
    </citation>
    <scope>NUCLEOTIDE SEQUENCE [LARGE SCALE GENOMIC DNA]</scope>
    <source>
        <strain evidence="5">CGMCC 4.1648</strain>
    </source>
</reference>
<keyword evidence="2" id="KW-0472">Membrane</keyword>
<evidence type="ECO:0000256" key="1">
    <source>
        <dbReference type="SAM" id="MobiDB-lite"/>
    </source>
</evidence>
<sequence length="339" mass="34749">MGPAGTARPVRTSRTGTPLRLLAALLAACALTLGAPATGGAAPTAPAAEPTVELSHAAAPKGARLTVRGHGWRPRTLLTLLLCGQSTPARGVIGGTNACANADGRAVTTATDGSFAKDLPVVAPPTPCPCVVHVATVTGPQATVDAALTVTGHPVAPLPDGAGDGRLAVLSTGRLTGSSGLLVWFGAPASRRIVLTVGNLGSGRVKDPVFEVGFAHGVYAPQWEEHQWRGTVRPGGRAAVELPVHLPAGAHGDYRVLVRHGGRVLAEHPWDVARPWGVTLFWVLLAVVVPTALYRAGMAVVDRVRPRRPAAAAPPAAALPWFTQDSAPSPNRPTTKGQS</sequence>
<feature type="chain" id="PRO_5046831785" description="Neocarzinostatin family protein" evidence="3">
    <location>
        <begin position="38"/>
        <end position="339"/>
    </location>
</feature>
<proteinExistence type="predicted"/>
<keyword evidence="5" id="KW-1185">Reference proteome</keyword>
<dbReference type="Gene3D" id="2.60.40.230">
    <property type="entry name" value="Neocarzinostatin-like"/>
    <property type="match status" value="1"/>
</dbReference>
<name>A0ABV9XJN1_9ACTN</name>
<comment type="caution">
    <text evidence="4">The sequence shown here is derived from an EMBL/GenBank/DDBJ whole genome shotgun (WGS) entry which is preliminary data.</text>
</comment>
<feature type="compositionally biased region" description="Polar residues" evidence="1">
    <location>
        <begin position="323"/>
        <end position="339"/>
    </location>
</feature>
<evidence type="ECO:0008006" key="6">
    <source>
        <dbReference type="Google" id="ProtNLM"/>
    </source>
</evidence>
<evidence type="ECO:0000313" key="4">
    <source>
        <dbReference type="EMBL" id="MFC5024644.1"/>
    </source>
</evidence>
<keyword evidence="3" id="KW-0732">Signal</keyword>
<keyword evidence="2" id="KW-0812">Transmembrane</keyword>
<evidence type="ECO:0000313" key="5">
    <source>
        <dbReference type="Proteomes" id="UP001595829"/>
    </source>
</evidence>
<evidence type="ECO:0000256" key="3">
    <source>
        <dbReference type="SAM" id="SignalP"/>
    </source>
</evidence>
<dbReference type="EMBL" id="JBHSJD010000017">
    <property type="protein sequence ID" value="MFC5024644.1"/>
    <property type="molecule type" value="Genomic_DNA"/>
</dbReference>
<organism evidence="4 5">
    <name type="scientific">Streptomyces coeruleoprunus</name>
    <dbReference type="NCBI Taxonomy" id="285563"/>
    <lineage>
        <taxon>Bacteria</taxon>
        <taxon>Bacillati</taxon>
        <taxon>Actinomycetota</taxon>
        <taxon>Actinomycetes</taxon>
        <taxon>Kitasatosporales</taxon>
        <taxon>Streptomycetaceae</taxon>
        <taxon>Streptomyces</taxon>
    </lineage>
</organism>
<evidence type="ECO:0000256" key="2">
    <source>
        <dbReference type="SAM" id="Phobius"/>
    </source>
</evidence>
<dbReference type="Proteomes" id="UP001595829">
    <property type="component" value="Unassembled WGS sequence"/>
</dbReference>
<dbReference type="RefSeq" id="WP_345691360.1">
    <property type="nucleotide sequence ID" value="NZ_BAABIT010000001.1"/>
</dbReference>
<feature type="signal peptide" evidence="3">
    <location>
        <begin position="1"/>
        <end position="37"/>
    </location>
</feature>
<feature type="transmembrane region" description="Helical" evidence="2">
    <location>
        <begin position="276"/>
        <end position="297"/>
    </location>
</feature>
<accession>A0ABV9XJN1</accession>
<gene>
    <name evidence="4" type="ORF">ACFPM3_21190</name>
</gene>
<keyword evidence="2" id="KW-1133">Transmembrane helix</keyword>